<organism evidence="3 4">
    <name type="scientific">Cysteiniphilum litorale</name>
    <dbReference type="NCBI Taxonomy" id="2056700"/>
    <lineage>
        <taxon>Bacteria</taxon>
        <taxon>Pseudomonadati</taxon>
        <taxon>Pseudomonadota</taxon>
        <taxon>Gammaproteobacteria</taxon>
        <taxon>Thiotrichales</taxon>
        <taxon>Fastidiosibacteraceae</taxon>
        <taxon>Cysteiniphilum</taxon>
    </lineage>
</organism>
<accession>A0A8J3EA32</accession>
<gene>
    <name evidence="3" type="ORF">GCM10010995_21260</name>
</gene>
<dbReference type="InterPro" id="IPR053195">
    <property type="entry name" value="Bax-like"/>
</dbReference>
<keyword evidence="4" id="KW-1185">Reference proteome</keyword>
<dbReference type="Gene3D" id="1.10.530.10">
    <property type="match status" value="1"/>
</dbReference>
<evidence type="ECO:0000256" key="1">
    <source>
        <dbReference type="SAM" id="SignalP"/>
    </source>
</evidence>
<dbReference type="OrthoDB" id="9788155at2"/>
<reference evidence="3" key="2">
    <citation type="submission" date="2020-09" db="EMBL/GenBank/DDBJ databases">
        <authorList>
            <person name="Sun Q."/>
            <person name="Zhou Y."/>
        </authorList>
    </citation>
    <scope>NUCLEOTIDE SEQUENCE</scope>
    <source>
        <strain evidence="3">CGMCC 1.15758</strain>
    </source>
</reference>
<protein>
    <recommendedName>
        <fullName evidence="2">Mannosyl-glycoprotein endo-beta-N-acetylglucosamidase-like domain-containing protein</fullName>
    </recommendedName>
</protein>
<sequence>MRTKIVSFTVTTLSLYLYTSMAYSAPSAVADKPNFKNISNTQEKKQTFIDYLNPFITEVALEVTKNRQFLQTLNQKISEAKPLSTTDQRLLQQLALEYKVTIDNSNYKASINELLTKVNIVPAGLVLAQAAIESGWGTSRFAEVGNNYFGQHCFTKGCGIVPKQRGKGQIFEVQSFNSPKESIAAYYKLLNTGSQFTEFRALRYKLSKSNNYFSGKPLVDTLDNYSELTGNDYQKRVLATINYNNLCQYNPKA</sequence>
<feature type="chain" id="PRO_5035257854" description="Mannosyl-glycoprotein endo-beta-N-acetylglucosamidase-like domain-containing protein" evidence="1">
    <location>
        <begin position="25"/>
        <end position="253"/>
    </location>
</feature>
<dbReference type="PANTHER" id="PTHR40572">
    <property type="entry name" value="PROTEIN BAX"/>
    <property type="match status" value="1"/>
</dbReference>
<comment type="caution">
    <text evidence="3">The sequence shown here is derived from an EMBL/GenBank/DDBJ whole genome shotgun (WGS) entry which is preliminary data.</text>
</comment>
<reference evidence="3" key="1">
    <citation type="journal article" date="2014" name="Int. J. Syst. Evol. Microbiol.">
        <title>Complete genome sequence of Corynebacterium casei LMG S-19264T (=DSM 44701T), isolated from a smear-ripened cheese.</title>
        <authorList>
            <consortium name="US DOE Joint Genome Institute (JGI-PGF)"/>
            <person name="Walter F."/>
            <person name="Albersmeier A."/>
            <person name="Kalinowski J."/>
            <person name="Ruckert C."/>
        </authorList>
    </citation>
    <scope>NUCLEOTIDE SEQUENCE</scope>
    <source>
        <strain evidence="3">CGMCC 1.15758</strain>
    </source>
</reference>
<dbReference type="EMBL" id="BMJS01000028">
    <property type="protein sequence ID" value="GGG03585.1"/>
    <property type="molecule type" value="Genomic_DNA"/>
</dbReference>
<evidence type="ECO:0000313" key="4">
    <source>
        <dbReference type="Proteomes" id="UP000636949"/>
    </source>
</evidence>
<dbReference type="PANTHER" id="PTHR40572:SF1">
    <property type="entry name" value="PROTEIN BAX"/>
    <property type="match status" value="1"/>
</dbReference>
<evidence type="ECO:0000313" key="3">
    <source>
        <dbReference type="EMBL" id="GGG03585.1"/>
    </source>
</evidence>
<name>A0A8J3EA32_9GAMM</name>
<proteinExistence type="predicted"/>
<dbReference type="InterPro" id="IPR002901">
    <property type="entry name" value="MGlyc_endo_b_GlcNAc-like_dom"/>
</dbReference>
<dbReference type="RefSeq" id="WP_117003451.1">
    <property type="nucleotide sequence ID" value="NZ_BMJS01000028.1"/>
</dbReference>
<dbReference type="AlphaFoldDB" id="A0A8J3EA32"/>
<dbReference type="Proteomes" id="UP000636949">
    <property type="component" value="Unassembled WGS sequence"/>
</dbReference>
<feature type="signal peptide" evidence="1">
    <location>
        <begin position="1"/>
        <end position="24"/>
    </location>
</feature>
<feature type="domain" description="Mannosyl-glycoprotein endo-beta-N-acetylglucosamidase-like" evidence="2">
    <location>
        <begin position="112"/>
        <end position="246"/>
    </location>
</feature>
<dbReference type="GO" id="GO:0004040">
    <property type="term" value="F:amidase activity"/>
    <property type="evidence" value="ECO:0007669"/>
    <property type="project" value="InterPro"/>
</dbReference>
<dbReference type="Pfam" id="PF01832">
    <property type="entry name" value="Glucosaminidase"/>
    <property type="match status" value="1"/>
</dbReference>
<keyword evidence="1" id="KW-0732">Signal</keyword>
<evidence type="ECO:0000259" key="2">
    <source>
        <dbReference type="Pfam" id="PF01832"/>
    </source>
</evidence>